<protein>
    <submittedName>
        <fullName evidence="2">Uncharacterized protein</fullName>
    </submittedName>
</protein>
<accession>A0ABD0QV63</accession>
<reference evidence="2 3" key="1">
    <citation type="submission" date="2024-05" db="EMBL/GenBank/DDBJ databases">
        <title>Genome sequencing and assembly of Indian major carp, Cirrhinus mrigala (Hamilton, 1822).</title>
        <authorList>
            <person name="Mohindra V."/>
            <person name="Chowdhury L.M."/>
            <person name="Lal K."/>
            <person name="Jena J.K."/>
        </authorList>
    </citation>
    <scope>NUCLEOTIDE SEQUENCE [LARGE SCALE GENOMIC DNA]</scope>
    <source>
        <strain evidence="2">CM1030</strain>
        <tissue evidence="2">Blood</tissue>
    </source>
</reference>
<sequence>MSYVLTSPDRIVLFGDTSGDAVVLSPTGDAASRSCSIGNTPQIGGVMAAAGHVYHHHHHHHHHHHQQQQLHPALQGMHGVSAFPSQGHSFATAPFTDSNVPNSNSLPCPYQDYQ</sequence>
<proteinExistence type="predicted"/>
<evidence type="ECO:0000313" key="3">
    <source>
        <dbReference type="Proteomes" id="UP001529510"/>
    </source>
</evidence>
<name>A0ABD0QV63_CIRMR</name>
<dbReference type="EMBL" id="JAMKFB020000006">
    <property type="protein sequence ID" value="KAL0190097.1"/>
    <property type="molecule type" value="Genomic_DNA"/>
</dbReference>
<dbReference type="AlphaFoldDB" id="A0ABD0QV63"/>
<keyword evidence="3" id="KW-1185">Reference proteome</keyword>
<gene>
    <name evidence="2" type="ORF">M9458_012795</name>
</gene>
<comment type="caution">
    <text evidence="2">The sequence shown here is derived from an EMBL/GenBank/DDBJ whole genome shotgun (WGS) entry which is preliminary data.</text>
</comment>
<evidence type="ECO:0000313" key="2">
    <source>
        <dbReference type="EMBL" id="KAL0190097.1"/>
    </source>
</evidence>
<feature type="compositionally biased region" description="Polar residues" evidence="1">
    <location>
        <begin position="88"/>
        <end position="106"/>
    </location>
</feature>
<organism evidence="2 3">
    <name type="scientific">Cirrhinus mrigala</name>
    <name type="common">Mrigala</name>
    <dbReference type="NCBI Taxonomy" id="683832"/>
    <lineage>
        <taxon>Eukaryota</taxon>
        <taxon>Metazoa</taxon>
        <taxon>Chordata</taxon>
        <taxon>Craniata</taxon>
        <taxon>Vertebrata</taxon>
        <taxon>Euteleostomi</taxon>
        <taxon>Actinopterygii</taxon>
        <taxon>Neopterygii</taxon>
        <taxon>Teleostei</taxon>
        <taxon>Ostariophysi</taxon>
        <taxon>Cypriniformes</taxon>
        <taxon>Cyprinidae</taxon>
        <taxon>Labeoninae</taxon>
        <taxon>Labeonini</taxon>
        <taxon>Cirrhinus</taxon>
    </lineage>
</organism>
<feature type="non-terminal residue" evidence="2">
    <location>
        <position position="114"/>
    </location>
</feature>
<dbReference type="Proteomes" id="UP001529510">
    <property type="component" value="Unassembled WGS sequence"/>
</dbReference>
<feature type="region of interest" description="Disordered" evidence="1">
    <location>
        <begin position="88"/>
        <end position="114"/>
    </location>
</feature>
<evidence type="ECO:0000256" key="1">
    <source>
        <dbReference type="SAM" id="MobiDB-lite"/>
    </source>
</evidence>